<evidence type="ECO:0000256" key="2">
    <source>
        <dbReference type="ARBA" id="ARBA00022723"/>
    </source>
</evidence>
<evidence type="ECO:0000313" key="6">
    <source>
        <dbReference type="Proteomes" id="UP000288716"/>
    </source>
</evidence>
<dbReference type="GO" id="GO:0005506">
    <property type="term" value="F:iron ion binding"/>
    <property type="evidence" value="ECO:0007669"/>
    <property type="project" value="InterPro"/>
</dbReference>
<dbReference type="GO" id="GO:0006082">
    <property type="term" value="P:organic acid metabolic process"/>
    <property type="evidence" value="ECO:0007669"/>
    <property type="project" value="TreeGrafter"/>
</dbReference>
<dbReference type="PANTHER" id="PTHR24300:SF375">
    <property type="entry name" value="CYTOCHROME P450 FAMILY"/>
    <property type="match status" value="1"/>
</dbReference>
<name>A0A443S3E5_9ACAR</name>
<proteinExistence type="inferred from homology"/>
<evidence type="ECO:0000256" key="4">
    <source>
        <dbReference type="ARBA" id="ARBA00023033"/>
    </source>
</evidence>
<accession>A0A443S3E5</accession>
<comment type="similarity">
    <text evidence="1">Belongs to the cytochrome P450 family.</text>
</comment>
<gene>
    <name evidence="5" type="ORF">B4U80_11723</name>
</gene>
<evidence type="ECO:0000313" key="5">
    <source>
        <dbReference type="EMBL" id="RWS21991.1"/>
    </source>
</evidence>
<keyword evidence="4" id="KW-0503">Monooxygenase</keyword>
<dbReference type="GO" id="GO:0006805">
    <property type="term" value="P:xenobiotic metabolic process"/>
    <property type="evidence" value="ECO:0007669"/>
    <property type="project" value="TreeGrafter"/>
</dbReference>
<dbReference type="InterPro" id="IPR036396">
    <property type="entry name" value="Cyt_P450_sf"/>
</dbReference>
<keyword evidence="2" id="KW-0479">Metal-binding</keyword>
<dbReference type="Proteomes" id="UP000288716">
    <property type="component" value="Unassembled WGS sequence"/>
</dbReference>
<keyword evidence="3" id="KW-0408">Iron</keyword>
<dbReference type="InterPro" id="IPR001128">
    <property type="entry name" value="Cyt_P450"/>
</dbReference>
<dbReference type="InterPro" id="IPR050182">
    <property type="entry name" value="Cytochrome_P450_fam2"/>
</dbReference>
<dbReference type="Gene3D" id="1.10.630.10">
    <property type="entry name" value="Cytochrome P450"/>
    <property type="match status" value="1"/>
</dbReference>
<sequence length="277" mass="31879">FYDQLGKHVSGSLEGEKWKRNLRFTLKHLSILGAGKSKFDQKLHKLLDRVEKYVESKEGIPNDYYEIMVNFASNVILSICLSTDFNHDDPDYSCLKDAILNVTSSMSYMNLQLCGRGHWLFSHLNVKQREKLNAIIPNQSVLKRYIHKKIDERMKTFDPQNCNDLLDYFLNQSNDETSDLFHKDSIIDKIAEMIVAATETTSALLYQGLRLMAEHQKIQENVFEEINEKLGLTSVVCLADRDSLPYTNAVISEIHRFVCLISLVSTHVNRGLFVRSI</sequence>
<dbReference type="PRINTS" id="PR00463">
    <property type="entry name" value="EP450I"/>
</dbReference>
<dbReference type="GO" id="GO:0005737">
    <property type="term" value="C:cytoplasm"/>
    <property type="evidence" value="ECO:0007669"/>
    <property type="project" value="TreeGrafter"/>
</dbReference>
<feature type="non-terminal residue" evidence="5">
    <location>
        <position position="1"/>
    </location>
</feature>
<dbReference type="PANTHER" id="PTHR24300">
    <property type="entry name" value="CYTOCHROME P450 508A4-RELATED"/>
    <property type="match status" value="1"/>
</dbReference>
<protein>
    <submittedName>
        <fullName evidence="5">Uncharacterized protein</fullName>
    </submittedName>
</protein>
<dbReference type="GO" id="GO:0016712">
    <property type="term" value="F:oxidoreductase activity, acting on paired donors, with incorporation or reduction of molecular oxygen, reduced flavin or flavoprotein as one donor, and incorporation of one atom of oxygen"/>
    <property type="evidence" value="ECO:0007669"/>
    <property type="project" value="TreeGrafter"/>
</dbReference>
<dbReference type="VEuPathDB" id="VectorBase:LDEU010049"/>
<keyword evidence="6" id="KW-1185">Reference proteome</keyword>
<comment type="caution">
    <text evidence="5">The sequence shown here is derived from an EMBL/GenBank/DDBJ whole genome shotgun (WGS) entry which is preliminary data.</text>
</comment>
<dbReference type="OrthoDB" id="6507093at2759"/>
<dbReference type="InterPro" id="IPR002401">
    <property type="entry name" value="Cyt_P450_E_grp-I"/>
</dbReference>
<dbReference type="STRING" id="299467.A0A443S3E5"/>
<dbReference type="GO" id="GO:0020037">
    <property type="term" value="F:heme binding"/>
    <property type="evidence" value="ECO:0007669"/>
    <property type="project" value="InterPro"/>
</dbReference>
<evidence type="ECO:0000256" key="1">
    <source>
        <dbReference type="ARBA" id="ARBA00010617"/>
    </source>
</evidence>
<dbReference type="AlphaFoldDB" id="A0A443S3E5"/>
<keyword evidence="4" id="KW-0560">Oxidoreductase</keyword>
<dbReference type="Pfam" id="PF00067">
    <property type="entry name" value="p450"/>
    <property type="match status" value="1"/>
</dbReference>
<dbReference type="EMBL" id="NCKV01010121">
    <property type="protein sequence ID" value="RWS21991.1"/>
    <property type="molecule type" value="Genomic_DNA"/>
</dbReference>
<dbReference type="SUPFAM" id="SSF48264">
    <property type="entry name" value="Cytochrome P450"/>
    <property type="match status" value="1"/>
</dbReference>
<organism evidence="5 6">
    <name type="scientific">Leptotrombidium deliense</name>
    <dbReference type="NCBI Taxonomy" id="299467"/>
    <lineage>
        <taxon>Eukaryota</taxon>
        <taxon>Metazoa</taxon>
        <taxon>Ecdysozoa</taxon>
        <taxon>Arthropoda</taxon>
        <taxon>Chelicerata</taxon>
        <taxon>Arachnida</taxon>
        <taxon>Acari</taxon>
        <taxon>Acariformes</taxon>
        <taxon>Trombidiformes</taxon>
        <taxon>Prostigmata</taxon>
        <taxon>Anystina</taxon>
        <taxon>Parasitengona</taxon>
        <taxon>Trombiculoidea</taxon>
        <taxon>Trombiculidae</taxon>
        <taxon>Leptotrombidium</taxon>
    </lineage>
</organism>
<evidence type="ECO:0000256" key="3">
    <source>
        <dbReference type="ARBA" id="ARBA00023004"/>
    </source>
</evidence>
<reference evidence="5 6" key="1">
    <citation type="journal article" date="2018" name="Gigascience">
        <title>Genomes of trombidid mites reveal novel predicted allergens and laterally-transferred genes associated with secondary metabolism.</title>
        <authorList>
            <person name="Dong X."/>
            <person name="Chaisiri K."/>
            <person name="Xia D."/>
            <person name="Armstrong S.D."/>
            <person name="Fang Y."/>
            <person name="Donnelly M.J."/>
            <person name="Kadowaki T."/>
            <person name="McGarry J.W."/>
            <person name="Darby A.C."/>
            <person name="Makepeace B.L."/>
        </authorList>
    </citation>
    <scope>NUCLEOTIDE SEQUENCE [LARGE SCALE GENOMIC DNA]</scope>
    <source>
        <strain evidence="5">UoL-UT</strain>
    </source>
</reference>